<organism evidence="1 2">
    <name type="scientific">Microbacterium arborescens</name>
    <dbReference type="NCBI Taxonomy" id="33883"/>
    <lineage>
        <taxon>Bacteria</taxon>
        <taxon>Bacillati</taxon>
        <taxon>Actinomycetota</taxon>
        <taxon>Actinomycetes</taxon>
        <taxon>Micrococcales</taxon>
        <taxon>Microbacteriaceae</taxon>
        <taxon>Microbacterium</taxon>
    </lineage>
</organism>
<sequence length="152" mass="17056">MIVDTQHRSRTLVSVDLLLRGRDACCEEVRRELWQDIARSLEREAAVEADDVWVWRGEPALHGDVYEGVWAPDPQRGVELRGGPLDGQRFALPRWEGPGDGLPRFRVSLPVGMPDTVDEFALATGPVPVPTAMYERAGIDPAARCFVYRYVL</sequence>
<reference evidence="2" key="1">
    <citation type="submission" date="2016-06" db="EMBL/GenBank/DDBJ databases">
        <title>Genome sequencing of cellulolytic organisms.</title>
        <authorList>
            <person name="Bohra V."/>
            <person name="Dafale N.A."/>
            <person name="Purohit H.J."/>
        </authorList>
    </citation>
    <scope>NUCLEOTIDE SEQUENCE [LARGE SCALE GENOMIC DNA]</scope>
    <source>
        <strain evidence="2">ND21</strain>
    </source>
</reference>
<proteinExistence type="predicted"/>
<gene>
    <name evidence="1" type="ORF">A9Z40_03215</name>
</gene>
<protein>
    <submittedName>
        <fullName evidence="1">Uncharacterized protein</fullName>
    </submittedName>
</protein>
<dbReference type="RefSeq" id="WP_064956071.1">
    <property type="nucleotide sequence ID" value="NZ_LZEM01000018.1"/>
</dbReference>
<dbReference type="Proteomes" id="UP000093918">
    <property type="component" value="Unassembled WGS sequence"/>
</dbReference>
<accession>A0ABX2WIB6</accession>
<keyword evidence="2" id="KW-1185">Reference proteome</keyword>
<comment type="caution">
    <text evidence="1">The sequence shown here is derived from an EMBL/GenBank/DDBJ whole genome shotgun (WGS) entry which is preliminary data.</text>
</comment>
<dbReference type="EMBL" id="LZEM01000018">
    <property type="protein sequence ID" value="OAZ40965.1"/>
    <property type="molecule type" value="Genomic_DNA"/>
</dbReference>
<evidence type="ECO:0000313" key="1">
    <source>
        <dbReference type="EMBL" id="OAZ40965.1"/>
    </source>
</evidence>
<name>A0ABX2WIB6_9MICO</name>
<evidence type="ECO:0000313" key="2">
    <source>
        <dbReference type="Proteomes" id="UP000093918"/>
    </source>
</evidence>